<dbReference type="InterPro" id="IPR001254">
    <property type="entry name" value="Trypsin_dom"/>
</dbReference>
<feature type="non-terminal residue" evidence="5">
    <location>
        <position position="1"/>
    </location>
</feature>
<evidence type="ECO:0000256" key="2">
    <source>
        <dbReference type="ARBA" id="ARBA00024195"/>
    </source>
</evidence>
<keyword evidence="3" id="KW-0812">Transmembrane</keyword>
<dbReference type="SMART" id="SM00020">
    <property type="entry name" value="Tryp_SPc"/>
    <property type="match status" value="1"/>
</dbReference>
<evidence type="ECO:0000313" key="5">
    <source>
        <dbReference type="EMBL" id="JAQ04379.1"/>
    </source>
</evidence>
<evidence type="ECO:0000259" key="4">
    <source>
        <dbReference type="PROSITE" id="PS50240"/>
    </source>
</evidence>
<comment type="similarity">
    <text evidence="2">Belongs to the peptidase S1 family. CLIP subfamily.</text>
</comment>
<protein>
    <recommendedName>
        <fullName evidence="4">Peptidase S1 domain-containing protein</fullName>
    </recommendedName>
</protein>
<dbReference type="AlphaFoldDB" id="A0A146L9H5"/>
<dbReference type="PROSITE" id="PS50240">
    <property type="entry name" value="TRYPSIN_DOM"/>
    <property type="match status" value="1"/>
</dbReference>
<dbReference type="SUPFAM" id="SSF50494">
    <property type="entry name" value="Trypsin-like serine proteases"/>
    <property type="match status" value="1"/>
</dbReference>
<dbReference type="GO" id="GO:0004252">
    <property type="term" value="F:serine-type endopeptidase activity"/>
    <property type="evidence" value="ECO:0007669"/>
    <property type="project" value="InterPro"/>
</dbReference>
<dbReference type="InterPro" id="IPR043504">
    <property type="entry name" value="Peptidase_S1_PA_chymotrypsin"/>
</dbReference>
<dbReference type="InterPro" id="IPR009003">
    <property type="entry name" value="Peptidase_S1_PA"/>
</dbReference>
<keyword evidence="3" id="KW-0472">Membrane</keyword>
<keyword evidence="1" id="KW-1015">Disulfide bond</keyword>
<organism evidence="5">
    <name type="scientific">Lygus hesperus</name>
    <name type="common">Western plant bug</name>
    <dbReference type="NCBI Taxonomy" id="30085"/>
    <lineage>
        <taxon>Eukaryota</taxon>
        <taxon>Metazoa</taxon>
        <taxon>Ecdysozoa</taxon>
        <taxon>Arthropoda</taxon>
        <taxon>Hexapoda</taxon>
        <taxon>Insecta</taxon>
        <taxon>Pterygota</taxon>
        <taxon>Neoptera</taxon>
        <taxon>Paraneoptera</taxon>
        <taxon>Hemiptera</taxon>
        <taxon>Heteroptera</taxon>
        <taxon>Panheteroptera</taxon>
        <taxon>Cimicomorpha</taxon>
        <taxon>Miridae</taxon>
        <taxon>Mirini</taxon>
        <taxon>Lygus</taxon>
    </lineage>
</organism>
<name>A0A146L9H5_LYGHE</name>
<dbReference type="PANTHER" id="PTHR24256">
    <property type="entry name" value="TRYPTASE-RELATED"/>
    <property type="match status" value="1"/>
</dbReference>
<sequence>ADAEGASITLAPLIIMSTILSIEMKRIPHRKTEKPRILSGEATSSFNFPFFCSVTLQVEEGYRLLGSGSILTENIVMFSTNVLDRFLIHFKDEKFKVSNIFINAGTGFLKPIRELGIQTLRVSEIVIGERPRIKYNIYNESYEVSRYSSELNAKSFEKHTRNPLGDIQQELGLLKLQYSFTWSVFVIPIPLIGLTVPLIRIAMESIYKADTVGPDPYGPCVVPGWGPLGDNQLMSHRVFHVPFEDCQEAICAQIPNACLEYPMKYYHVCFKSDSYGDVCVYDQGAPLYCPWFQESVLAILVRAFDCGLTGLPGVYALIDRAAELADVEVSGEGERPRVVFFDNQWRKRRSWPWFNIGVGPRINPEYRT</sequence>
<reference evidence="5" key="1">
    <citation type="journal article" date="2016" name="Gigascience">
        <title>De novo construction of an expanded transcriptome assembly for the western tarnished plant bug, Lygus hesperus.</title>
        <authorList>
            <person name="Tassone E.E."/>
            <person name="Geib S.M."/>
            <person name="Hall B."/>
            <person name="Fabrick J.A."/>
            <person name="Brent C.S."/>
            <person name="Hull J.J."/>
        </authorList>
    </citation>
    <scope>NUCLEOTIDE SEQUENCE</scope>
</reference>
<dbReference type="Gene3D" id="2.40.10.10">
    <property type="entry name" value="Trypsin-like serine proteases"/>
    <property type="match status" value="1"/>
</dbReference>
<keyword evidence="3" id="KW-1133">Transmembrane helix</keyword>
<accession>A0A146L9H5</accession>
<evidence type="ECO:0000256" key="3">
    <source>
        <dbReference type="SAM" id="Phobius"/>
    </source>
</evidence>
<dbReference type="GO" id="GO:0006508">
    <property type="term" value="P:proteolysis"/>
    <property type="evidence" value="ECO:0007669"/>
    <property type="project" value="InterPro"/>
</dbReference>
<dbReference type="InterPro" id="IPR051487">
    <property type="entry name" value="Ser/Thr_Proteases_Immune/Dev"/>
</dbReference>
<proteinExistence type="inferred from homology"/>
<evidence type="ECO:0000256" key="1">
    <source>
        <dbReference type="ARBA" id="ARBA00023157"/>
    </source>
</evidence>
<feature type="transmembrane region" description="Helical" evidence="3">
    <location>
        <begin position="180"/>
        <end position="199"/>
    </location>
</feature>
<feature type="domain" description="Peptidase S1" evidence="4">
    <location>
        <begin position="37"/>
        <end position="351"/>
    </location>
</feature>
<gene>
    <name evidence="5" type="ORF">g.17108</name>
</gene>
<dbReference type="EMBL" id="GDHC01014250">
    <property type="protein sequence ID" value="JAQ04379.1"/>
    <property type="molecule type" value="Transcribed_RNA"/>
</dbReference>